<dbReference type="STRING" id="1121325.SAMN04515677_103346"/>
<sequence>MKKKISAVVAVSMIATNISPVINVYANEVVKEKAKLIETKEIREAQIKKFDLKSYSNFEEYNSKFRVNKDEIKTISNNGGKYASSSIEKAIDNNLSTHWETGKPNSETFKNEVVIEFNNLETIDRIAYATRQDGAKGKGFPNSFEVYSSITGKDEDFKLVSIGSHSTTGDMMEFKFDTITTKKVKFVFKEANQGWASASEFWFYREDKIIDKLNKIFTDNSMNQLSEEFNTIEKLNAFEEEAKNHPLYNNFKEDIENAKLILENRDVKFVNAKVSPFINFGDERLPKYDNSFKVSSDKITSITTNGGHYGSSNIEKAIDSDVNTSWHSGKQNSDTYTNEVILTLDKTTTLNRIVYTAPQSTYRGFAESFDIYASTTSKGDTFKLVSSGVASKTKDSVEIKFNPTEFKRVKFVFKKGYENWALASEFGLYYQDEVKDKVEDLFTNNLYNELKKEYNSIEVIEKLEKEANNHPLKDTLMEKINIAKDILNNKQQTIKIVEAEQHGNMEKHARETLKFGFGSNNQPTGVLAKPGDKLVVYVEAEQGKPLPKIFFSQQEGSWASWGRTIDLKPGKNIITVPKVSQEAHYGHKVVSGGPVYLINPYTEQEQGKAPIVRFESGAELFPYFDENTNEKEFIEFLKEYKAKVDEDVKANPDVANRQVIDTFEFKTEHMFFTGTTSGAYEAYVNKGVKPLDTIKSWNNYMKVLFKYYGLDGNNEYDDPKYIRENIRLAQPWGYMYAAGDHIGVQGDVMTNLCIPFEDRKGSNWGITHEIGHRMDMQKRLYGESTNNMLALYMDYYYELQPGNSVPYEKIYENVMSENSNEFVTGGYFERIAPFWQLELYYPGYWAEFNSYYRERDKDITILSGDKQEESKTKYIVEFSSEILGVDLSEYFARHGFPVTDEVKTEMATKYKKPDKKLWYLNDKVVKYNGQGFVDGVQTKLNLSNENEKIKLKFSVTENGKDDLLGYEILKNGEVVGFTEKEYFVDEASDLTKNDKYTVIAYDRKLNTNSPVTLNSQGPKLIVNQNNITIKLNEEFNPSDYFTATDYNGNNIKSDVKIIKNNINTNKHGEYDLVLEVESNGCKIRENIKVNVVSNYDYLSDLEVISSKVGYGKLEKDKSPDGRTITLLNNGNNVTYKKGIGAHANSEIVYNVENKGYDYFESNIGIDQSRKGKNSSATFEVYVDGEKKYSSKTFKADTNVEHIKVDIKGAKEVKLVTTDANDSNSNDHTIWGEAKFTTNNSKPSLTIPESIATKIGEPININEEFSAIDVEDGDITKKVEVTGEIDFNKSGKYIQTYKVSDSNGNEVVKSRTIHVVNMEDSEYLSDYNWKSANIGWSSIKKDKAVSGNAIRLTNVDNKEVSYQKGIGTHATSNIIYDLTDIDASYFTSYIGVDRQMFGTVGSVEFKVLLDGKEVYNSGLMKSKDVQKYIEINIAGARELKLVVTDGNNGIGSDHANWADAKLHFAKEGTSNEVFN</sequence>
<gene>
    <name evidence="3" type="ORF">SAMN04515677_103346</name>
</gene>
<evidence type="ECO:0000313" key="3">
    <source>
        <dbReference type="EMBL" id="SDL77337.1"/>
    </source>
</evidence>
<evidence type="ECO:0000313" key="4">
    <source>
        <dbReference type="Proteomes" id="UP000199068"/>
    </source>
</evidence>
<evidence type="ECO:0000256" key="1">
    <source>
        <dbReference type="ARBA" id="ARBA00023295"/>
    </source>
</evidence>
<proteinExistence type="predicted"/>
<dbReference type="InterPro" id="IPR032179">
    <property type="entry name" value="Cry22Aa_Ig-like"/>
</dbReference>
<dbReference type="InterPro" id="IPR013783">
    <property type="entry name" value="Ig-like_fold"/>
</dbReference>
<dbReference type="Pfam" id="PF08305">
    <property type="entry name" value="NPCBM"/>
    <property type="match status" value="2"/>
</dbReference>
<feature type="domain" description="Peptidase M60" evidence="2">
    <location>
        <begin position="519"/>
        <end position="842"/>
    </location>
</feature>
<dbReference type="Pfam" id="PF13402">
    <property type="entry name" value="Peptidase_M60"/>
    <property type="match status" value="1"/>
</dbReference>
<dbReference type="GO" id="GO:0016798">
    <property type="term" value="F:hydrolase activity, acting on glycosyl bonds"/>
    <property type="evidence" value="ECO:0007669"/>
    <property type="project" value="UniProtKB-KW"/>
</dbReference>
<dbReference type="PROSITE" id="PS51723">
    <property type="entry name" value="PEPTIDASE_M60"/>
    <property type="match status" value="1"/>
</dbReference>
<dbReference type="Gene3D" id="2.60.120.1250">
    <property type="entry name" value="Peptidase M60, enhancin-like domain 1"/>
    <property type="match status" value="1"/>
</dbReference>
<dbReference type="Gene3D" id="2.60.120.260">
    <property type="entry name" value="Galactose-binding domain-like"/>
    <property type="match status" value="2"/>
</dbReference>
<accession>A0A1G9MTU5</accession>
<dbReference type="Pfam" id="PF00754">
    <property type="entry name" value="F5_F8_type_C"/>
    <property type="match status" value="2"/>
</dbReference>
<organism evidence="3 4">
    <name type="scientific">Romboutsia lituseburensis DSM 797</name>
    <dbReference type="NCBI Taxonomy" id="1121325"/>
    <lineage>
        <taxon>Bacteria</taxon>
        <taxon>Bacillati</taxon>
        <taxon>Bacillota</taxon>
        <taxon>Clostridia</taxon>
        <taxon>Peptostreptococcales</taxon>
        <taxon>Peptostreptococcaceae</taxon>
        <taxon>Romboutsia</taxon>
    </lineage>
</organism>
<dbReference type="InterPro" id="IPR031161">
    <property type="entry name" value="Peptidase_M60_dom"/>
</dbReference>
<dbReference type="Gene3D" id="2.60.120.1060">
    <property type="entry name" value="NPCBM/NEW2 domain"/>
    <property type="match status" value="2"/>
</dbReference>
<dbReference type="InterPro" id="IPR000421">
    <property type="entry name" value="FA58C"/>
</dbReference>
<dbReference type="InterPro" id="IPR008979">
    <property type="entry name" value="Galactose-bd-like_sf"/>
</dbReference>
<dbReference type="RefSeq" id="WP_092725035.1">
    <property type="nucleotide sequence ID" value="NZ_FNGW01000003.1"/>
</dbReference>
<dbReference type="Pfam" id="PF16403">
    <property type="entry name" value="Bact_surface_Ig-like"/>
    <property type="match status" value="1"/>
</dbReference>
<name>A0A1G9MTU5_9FIRM</name>
<keyword evidence="4" id="KW-1185">Reference proteome</keyword>
<dbReference type="EMBL" id="FNGW01000003">
    <property type="protein sequence ID" value="SDL77337.1"/>
    <property type="molecule type" value="Genomic_DNA"/>
</dbReference>
<dbReference type="Gene3D" id="2.60.40.10">
    <property type="entry name" value="Immunoglobulins"/>
    <property type="match status" value="2"/>
</dbReference>
<keyword evidence="1" id="KW-0378">Hydrolase</keyword>
<dbReference type="InterPro" id="IPR038637">
    <property type="entry name" value="NPCBM_sf"/>
</dbReference>
<dbReference type="Proteomes" id="UP000199068">
    <property type="component" value="Unassembled WGS sequence"/>
</dbReference>
<dbReference type="Gene3D" id="1.10.390.30">
    <property type="entry name" value="Peptidase M60, enhancin-like domain 3"/>
    <property type="match status" value="1"/>
</dbReference>
<evidence type="ECO:0000259" key="2">
    <source>
        <dbReference type="PROSITE" id="PS51723"/>
    </source>
</evidence>
<dbReference type="SMART" id="SM00776">
    <property type="entry name" value="NPCBM"/>
    <property type="match status" value="2"/>
</dbReference>
<keyword evidence="1" id="KW-0326">Glycosidase</keyword>
<dbReference type="InterPro" id="IPR013222">
    <property type="entry name" value="Glyco_hyd_98_carb-bd"/>
</dbReference>
<dbReference type="InterPro" id="IPR042279">
    <property type="entry name" value="Pep_M60_3"/>
</dbReference>
<dbReference type="SMART" id="SM01276">
    <property type="entry name" value="M60-like"/>
    <property type="match status" value="1"/>
</dbReference>
<reference evidence="3 4" key="1">
    <citation type="submission" date="2016-10" db="EMBL/GenBank/DDBJ databases">
        <authorList>
            <person name="de Groot N.N."/>
        </authorList>
    </citation>
    <scope>NUCLEOTIDE SEQUENCE [LARGE SCALE GENOMIC DNA]</scope>
    <source>
        <strain evidence="3 4">DSM 797</strain>
    </source>
</reference>
<dbReference type="Gene3D" id="3.40.390.80">
    <property type="entry name" value="Peptidase M60, enhancin-like domain 2"/>
    <property type="match status" value="1"/>
</dbReference>
<protein>
    <submittedName>
        <fullName evidence="3">F5/8 type C domain-containing protein</fullName>
    </submittedName>
</protein>
<dbReference type="SUPFAM" id="SSF49785">
    <property type="entry name" value="Galactose-binding domain-like"/>
    <property type="match status" value="4"/>
</dbReference>